<dbReference type="InterPro" id="IPR035890">
    <property type="entry name" value="Anti-sigma-28_factor_FlgM_sf"/>
</dbReference>
<gene>
    <name evidence="3" type="ORF">SCARUB_04757</name>
</gene>
<reference evidence="3 4" key="1">
    <citation type="submission" date="2016-07" db="EMBL/GenBank/DDBJ databases">
        <title>Draft genome of Scalindua rubra, obtained from a brine-seawater interface in the Red Sea, sheds light on salt adaptation in anammox bacteria.</title>
        <authorList>
            <person name="Speth D.R."/>
            <person name="Lagkouvardos I."/>
            <person name="Wang Y."/>
            <person name="Qian P.-Y."/>
            <person name="Dutilh B.E."/>
            <person name="Jetten M.S."/>
        </authorList>
    </citation>
    <scope>NUCLEOTIDE SEQUENCE [LARGE SCALE GENOMIC DNA]</scope>
    <source>
        <strain evidence="3">BSI-1</strain>
    </source>
</reference>
<dbReference type="Proteomes" id="UP000094056">
    <property type="component" value="Unassembled WGS sequence"/>
</dbReference>
<feature type="compositionally biased region" description="Basic and acidic residues" evidence="1">
    <location>
        <begin position="25"/>
        <end position="47"/>
    </location>
</feature>
<feature type="region of interest" description="Disordered" evidence="1">
    <location>
        <begin position="1"/>
        <end position="59"/>
    </location>
</feature>
<proteinExistence type="predicted"/>
<name>A0A1E3X3E6_9BACT</name>
<evidence type="ECO:0000259" key="2">
    <source>
        <dbReference type="Pfam" id="PF04316"/>
    </source>
</evidence>
<dbReference type="InterPro" id="IPR031316">
    <property type="entry name" value="FlgM_C"/>
</dbReference>
<evidence type="ECO:0000256" key="1">
    <source>
        <dbReference type="SAM" id="MobiDB-lite"/>
    </source>
</evidence>
<dbReference type="AlphaFoldDB" id="A0A1E3X3E6"/>
<comment type="caution">
    <text evidence="3">The sequence shown here is derived from an EMBL/GenBank/DDBJ whole genome shotgun (WGS) entry which is preliminary data.</text>
</comment>
<evidence type="ECO:0000313" key="3">
    <source>
        <dbReference type="EMBL" id="ODS30138.1"/>
    </source>
</evidence>
<sequence>MSIDKATGISQSPEGFNRAGNINVERPKGDQALKRIGGVKEAHDTHKGKGKLSGADKVEISPEAKKLQETLSNLKSELNKVADVRERKVEDAKARMESGYYDREETIKKVANSIKNSGLL</sequence>
<accession>A0A1E3X3E6</accession>
<evidence type="ECO:0000313" key="4">
    <source>
        <dbReference type="Proteomes" id="UP000094056"/>
    </source>
</evidence>
<feature type="domain" description="Anti-sigma-28 factor FlgM C-terminal" evidence="2">
    <location>
        <begin position="56"/>
        <end position="112"/>
    </location>
</feature>
<protein>
    <submittedName>
        <fullName evidence="3">Anti-sigma-28 factor, FlgM</fullName>
    </submittedName>
</protein>
<dbReference type="Pfam" id="PF04316">
    <property type="entry name" value="FlgM"/>
    <property type="match status" value="1"/>
</dbReference>
<organism evidence="3 4">
    <name type="scientific">Candidatus Scalindua rubra</name>
    <dbReference type="NCBI Taxonomy" id="1872076"/>
    <lineage>
        <taxon>Bacteria</taxon>
        <taxon>Pseudomonadati</taxon>
        <taxon>Planctomycetota</taxon>
        <taxon>Candidatus Brocadiia</taxon>
        <taxon>Candidatus Brocadiales</taxon>
        <taxon>Candidatus Scalinduaceae</taxon>
        <taxon>Candidatus Scalindua</taxon>
    </lineage>
</organism>
<dbReference type="SUPFAM" id="SSF101498">
    <property type="entry name" value="Anti-sigma factor FlgM"/>
    <property type="match status" value="1"/>
</dbReference>
<dbReference type="EMBL" id="MAYW01000276">
    <property type="protein sequence ID" value="ODS30138.1"/>
    <property type="molecule type" value="Genomic_DNA"/>
</dbReference>